<dbReference type="Proteomes" id="UP000199360">
    <property type="component" value="Unassembled WGS sequence"/>
</dbReference>
<reference evidence="4" key="1">
    <citation type="submission" date="2016-06" db="EMBL/GenBank/DDBJ databases">
        <authorList>
            <person name="Varghese N."/>
            <person name="Submissions Spin"/>
        </authorList>
    </citation>
    <scope>NUCLEOTIDE SEQUENCE [LARGE SCALE GENOMIC DNA]</scope>
    <source>
        <strain evidence="4">DSM 45647</strain>
    </source>
</reference>
<organism evidence="3 4">
    <name type="scientific">Micromonospora humi</name>
    <dbReference type="NCBI Taxonomy" id="745366"/>
    <lineage>
        <taxon>Bacteria</taxon>
        <taxon>Bacillati</taxon>
        <taxon>Actinomycetota</taxon>
        <taxon>Actinomycetes</taxon>
        <taxon>Micromonosporales</taxon>
        <taxon>Micromonosporaceae</taxon>
        <taxon>Micromonospora</taxon>
    </lineage>
</organism>
<keyword evidence="2" id="KW-1133">Transmembrane helix</keyword>
<dbReference type="EMBL" id="FMDM01000007">
    <property type="protein sequence ID" value="SCG62416.1"/>
    <property type="molecule type" value="Genomic_DNA"/>
</dbReference>
<evidence type="ECO:0000256" key="1">
    <source>
        <dbReference type="SAM" id="MobiDB-lite"/>
    </source>
</evidence>
<evidence type="ECO:0000313" key="4">
    <source>
        <dbReference type="Proteomes" id="UP000199360"/>
    </source>
</evidence>
<evidence type="ECO:0000313" key="3">
    <source>
        <dbReference type="EMBL" id="SCG62416.1"/>
    </source>
</evidence>
<sequence length="94" mass="10174">MEKTTRGYVSTMTNTGDDSTVRPDDPSRAKRTGVVVLAVAAVWLLAMLLSWGYWVAGDDRDPDNLVAMAVGTVVPGLIAITVALAVTRRSRNRR</sequence>
<keyword evidence="2" id="KW-0472">Membrane</keyword>
<keyword evidence="2" id="KW-0812">Transmembrane</keyword>
<protein>
    <submittedName>
        <fullName evidence="3">Uncharacterized protein</fullName>
    </submittedName>
</protein>
<feature type="region of interest" description="Disordered" evidence="1">
    <location>
        <begin position="1"/>
        <end position="27"/>
    </location>
</feature>
<evidence type="ECO:0000256" key="2">
    <source>
        <dbReference type="SAM" id="Phobius"/>
    </source>
</evidence>
<feature type="transmembrane region" description="Helical" evidence="2">
    <location>
        <begin position="66"/>
        <end position="86"/>
    </location>
</feature>
<feature type="transmembrane region" description="Helical" evidence="2">
    <location>
        <begin position="32"/>
        <end position="54"/>
    </location>
</feature>
<accession>A0A1C5IXA5</accession>
<gene>
    <name evidence="3" type="ORF">GA0070213_107205</name>
</gene>
<dbReference type="AlphaFoldDB" id="A0A1C5IXA5"/>
<feature type="compositionally biased region" description="Polar residues" evidence="1">
    <location>
        <begin position="7"/>
        <end position="18"/>
    </location>
</feature>
<dbReference type="STRING" id="745366.GA0070213_107205"/>
<proteinExistence type="predicted"/>
<keyword evidence="4" id="KW-1185">Reference proteome</keyword>
<name>A0A1C5IXA5_9ACTN</name>